<reference evidence="2" key="1">
    <citation type="submission" date="2014-09" db="EMBL/GenBank/DDBJ databases">
        <authorList>
            <person name="Magalhaes I.L.F."/>
            <person name="Oliveira U."/>
            <person name="Santos F.R."/>
            <person name="Vidigal T.H.D.A."/>
            <person name="Brescovit A.D."/>
            <person name="Santos A.J."/>
        </authorList>
    </citation>
    <scope>NUCLEOTIDE SEQUENCE</scope>
    <source>
        <tissue evidence="2">Shoot tissue taken approximately 20 cm above the soil surface</tissue>
    </source>
</reference>
<feature type="region of interest" description="Disordered" evidence="1">
    <location>
        <begin position="1"/>
        <end position="24"/>
    </location>
</feature>
<evidence type="ECO:0000256" key="1">
    <source>
        <dbReference type="SAM" id="MobiDB-lite"/>
    </source>
</evidence>
<accession>A0A0A9EMX1</accession>
<evidence type="ECO:0000313" key="2">
    <source>
        <dbReference type="EMBL" id="JAD97397.1"/>
    </source>
</evidence>
<proteinExistence type="predicted"/>
<feature type="compositionally biased region" description="Basic residues" evidence="1">
    <location>
        <begin position="1"/>
        <end position="10"/>
    </location>
</feature>
<dbReference type="EMBL" id="GBRH01200498">
    <property type="protein sequence ID" value="JAD97397.1"/>
    <property type="molecule type" value="Transcribed_RNA"/>
</dbReference>
<sequence>MAPVLSHRRGVGTSHKTPKSANNH</sequence>
<protein>
    <submittedName>
        <fullName evidence="2">Uncharacterized protein</fullName>
    </submittedName>
</protein>
<reference evidence="2" key="2">
    <citation type="journal article" date="2015" name="Data Brief">
        <title>Shoot transcriptome of the giant reed, Arundo donax.</title>
        <authorList>
            <person name="Barrero R.A."/>
            <person name="Guerrero F.D."/>
            <person name="Moolhuijzen P."/>
            <person name="Goolsby J.A."/>
            <person name="Tidwell J."/>
            <person name="Bellgard S.E."/>
            <person name="Bellgard M.I."/>
        </authorList>
    </citation>
    <scope>NUCLEOTIDE SEQUENCE</scope>
    <source>
        <tissue evidence="2">Shoot tissue taken approximately 20 cm above the soil surface</tissue>
    </source>
</reference>
<name>A0A0A9EMX1_ARUDO</name>
<organism evidence="2">
    <name type="scientific">Arundo donax</name>
    <name type="common">Giant reed</name>
    <name type="synonym">Donax arundinaceus</name>
    <dbReference type="NCBI Taxonomy" id="35708"/>
    <lineage>
        <taxon>Eukaryota</taxon>
        <taxon>Viridiplantae</taxon>
        <taxon>Streptophyta</taxon>
        <taxon>Embryophyta</taxon>
        <taxon>Tracheophyta</taxon>
        <taxon>Spermatophyta</taxon>
        <taxon>Magnoliopsida</taxon>
        <taxon>Liliopsida</taxon>
        <taxon>Poales</taxon>
        <taxon>Poaceae</taxon>
        <taxon>PACMAD clade</taxon>
        <taxon>Arundinoideae</taxon>
        <taxon>Arundineae</taxon>
        <taxon>Arundo</taxon>
    </lineage>
</organism>
<dbReference type="AlphaFoldDB" id="A0A0A9EMX1"/>